<evidence type="ECO:0000313" key="14">
    <source>
        <dbReference type="EMBL" id="QTH63493.1"/>
    </source>
</evidence>
<dbReference type="Gene3D" id="3.40.80.10">
    <property type="entry name" value="Peptidoglycan recognition protein-like"/>
    <property type="match status" value="1"/>
</dbReference>
<evidence type="ECO:0000256" key="4">
    <source>
        <dbReference type="ARBA" id="ARBA00007553"/>
    </source>
</evidence>
<comment type="catalytic activity">
    <reaction evidence="1">
        <text>Hydrolyzes the link between N-acetylmuramoyl residues and L-amino acid residues in certain cell-wall glycopeptides.</text>
        <dbReference type="EC" id="3.5.1.28"/>
    </reaction>
</comment>
<evidence type="ECO:0000256" key="1">
    <source>
        <dbReference type="ARBA" id="ARBA00001561"/>
    </source>
</evidence>
<dbReference type="PANTHER" id="PTHR30417">
    <property type="entry name" value="N-ACETYLMURAMOYL-L-ALANINE AMIDASE AMID"/>
    <property type="match status" value="1"/>
</dbReference>
<dbReference type="EMBL" id="CP072110">
    <property type="protein sequence ID" value="QTH63493.1"/>
    <property type="molecule type" value="Genomic_DNA"/>
</dbReference>
<dbReference type="InterPro" id="IPR036505">
    <property type="entry name" value="Amidase/PGRP_sf"/>
</dbReference>
<evidence type="ECO:0000256" key="7">
    <source>
        <dbReference type="ARBA" id="ARBA00022723"/>
    </source>
</evidence>
<evidence type="ECO:0000259" key="13">
    <source>
        <dbReference type="SMART" id="SM00644"/>
    </source>
</evidence>
<dbReference type="RefSeq" id="WP_208831549.1">
    <property type="nucleotide sequence ID" value="NZ_CP072110.1"/>
</dbReference>
<evidence type="ECO:0000256" key="11">
    <source>
        <dbReference type="ARBA" id="ARBA00039257"/>
    </source>
</evidence>
<dbReference type="EC" id="3.5.1.28" evidence="5"/>
<dbReference type="NCBIfam" id="NF008758">
    <property type="entry name" value="PRK11789.1"/>
    <property type="match status" value="1"/>
</dbReference>
<dbReference type="SMART" id="SM00644">
    <property type="entry name" value="Ami_2"/>
    <property type="match status" value="1"/>
</dbReference>
<reference evidence="14" key="1">
    <citation type="submission" date="2021-03" db="EMBL/GenBank/DDBJ databases">
        <title>Description of Psychrosphaera ytuae sp. nov. isolated from deep sea sediment of South China Sea.</title>
        <authorList>
            <person name="Zhang J."/>
            <person name="Xu X.-D."/>
        </authorList>
    </citation>
    <scope>NUCLEOTIDE SEQUENCE</scope>
    <source>
        <strain evidence="14">MTZ26</strain>
    </source>
</reference>
<name>A0A975HHV9_9GAMM</name>
<dbReference type="GO" id="GO:0071555">
    <property type="term" value="P:cell wall organization"/>
    <property type="evidence" value="ECO:0007669"/>
    <property type="project" value="UniProtKB-KW"/>
</dbReference>
<dbReference type="SUPFAM" id="SSF55846">
    <property type="entry name" value="N-acetylmuramoyl-L-alanine amidase-like"/>
    <property type="match status" value="1"/>
</dbReference>
<evidence type="ECO:0000256" key="5">
    <source>
        <dbReference type="ARBA" id="ARBA00011901"/>
    </source>
</evidence>
<keyword evidence="8 14" id="KW-0378">Hydrolase</keyword>
<dbReference type="GO" id="GO:0008745">
    <property type="term" value="F:N-acetylmuramoyl-L-alanine amidase activity"/>
    <property type="evidence" value="ECO:0007669"/>
    <property type="project" value="UniProtKB-EC"/>
</dbReference>
<dbReference type="Pfam" id="PF01510">
    <property type="entry name" value="Amidase_2"/>
    <property type="match status" value="1"/>
</dbReference>
<dbReference type="AlphaFoldDB" id="A0A975HHV9"/>
<accession>A0A975HHV9</accession>
<keyword evidence="15" id="KW-1185">Reference proteome</keyword>
<keyword evidence="10" id="KW-0961">Cell wall biogenesis/degradation</keyword>
<keyword evidence="7" id="KW-0479">Metal-binding</keyword>
<evidence type="ECO:0000256" key="8">
    <source>
        <dbReference type="ARBA" id="ARBA00022801"/>
    </source>
</evidence>
<dbReference type="InterPro" id="IPR051206">
    <property type="entry name" value="NAMLAA_amidase_2"/>
</dbReference>
<evidence type="ECO:0000256" key="10">
    <source>
        <dbReference type="ARBA" id="ARBA00023316"/>
    </source>
</evidence>
<dbReference type="GO" id="GO:0005737">
    <property type="term" value="C:cytoplasm"/>
    <property type="evidence" value="ECO:0007669"/>
    <property type="project" value="UniProtKB-SubCell"/>
</dbReference>
<evidence type="ECO:0000256" key="2">
    <source>
        <dbReference type="ARBA" id="ARBA00001947"/>
    </source>
</evidence>
<evidence type="ECO:0000256" key="12">
    <source>
        <dbReference type="ARBA" id="ARBA00042615"/>
    </source>
</evidence>
<dbReference type="Proteomes" id="UP000682739">
    <property type="component" value="Chromosome"/>
</dbReference>
<dbReference type="InterPro" id="IPR002502">
    <property type="entry name" value="Amidase_domain"/>
</dbReference>
<dbReference type="GO" id="GO:0009254">
    <property type="term" value="P:peptidoglycan turnover"/>
    <property type="evidence" value="ECO:0007669"/>
    <property type="project" value="TreeGrafter"/>
</dbReference>
<keyword evidence="9" id="KW-0862">Zinc</keyword>
<comment type="subcellular location">
    <subcellularLocation>
        <location evidence="3">Cytoplasm</location>
    </subcellularLocation>
</comment>
<comment type="cofactor">
    <cofactor evidence="2">
        <name>Zn(2+)</name>
        <dbReference type="ChEBI" id="CHEBI:29105"/>
    </cofactor>
</comment>
<dbReference type="CDD" id="cd06583">
    <property type="entry name" value="PGRP"/>
    <property type="match status" value="1"/>
</dbReference>
<evidence type="ECO:0000256" key="3">
    <source>
        <dbReference type="ARBA" id="ARBA00004496"/>
    </source>
</evidence>
<dbReference type="GO" id="GO:0009253">
    <property type="term" value="P:peptidoglycan catabolic process"/>
    <property type="evidence" value="ECO:0007669"/>
    <property type="project" value="InterPro"/>
</dbReference>
<keyword evidence="6" id="KW-0963">Cytoplasm</keyword>
<evidence type="ECO:0000256" key="6">
    <source>
        <dbReference type="ARBA" id="ARBA00022490"/>
    </source>
</evidence>
<evidence type="ECO:0000313" key="15">
    <source>
        <dbReference type="Proteomes" id="UP000682739"/>
    </source>
</evidence>
<gene>
    <name evidence="14" type="primary">ampD</name>
    <name evidence="14" type="ORF">J1N51_12275</name>
</gene>
<feature type="domain" description="N-acetylmuramoyl-L-alanine amidase" evidence="13">
    <location>
        <begin position="18"/>
        <end position="170"/>
    </location>
</feature>
<evidence type="ECO:0000256" key="9">
    <source>
        <dbReference type="ARBA" id="ARBA00022833"/>
    </source>
</evidence>
<protein>
    <recommendedName>
        <fullName evidence="11">1,6-anhydro-N-acetylmuramyl-L-alanine amidase AmpD</fullName>
        <ecNumber evidence="5">3.5.1.28</ecNumber>
    </recommendedName>
    <alternativeName>
        <fullName evidence="12">N-acetylmuramoyl-L-alanine amidase</fullName>
    </alternativeName>
</protein>
<comment type="similarity">
    <text evidence="4">Belongs to the N-acetylmuramoyl-L-alanine amidase 2 family.</text>
</comment>
<proteinExistence type="inferred from homology"/>
<organism evidence="14 15">
    <name type="scientific">Psychrosphaera ytuae</name>
    <dbReference type="NCBI Taxonomy" id="2820710"/>
    <lineage>
        <taxon>Bacteria</taxon>
        <taxon>Pseudomonadati</taxon>
        <taxon>Pseudomonadota</taxon>
        <taxon>Gammaproteobacteria</taxon>
        <taxon>Alteromonadales</taxon>
        <taxon>Pseudoalteromonadaceae</taxon>
        <taxon>Psychrosphaera</taxon>
    </lineage>
</organism>
<sequence length="182" mass="21142">MNEIWLDSVERCPSEHCDERECTLTDIDVLVIHNISLPPAQSESDFDNRYVEDFFTGQLDHSLHPYFQDIATLRVSAHLYIKRNGHVVQFVPLNKRAWHAGVSCFEGRDKCNDFSIGIEMQGTDDMPFTDIQYQKLTEITRQIQDLFPKINKKHIVGHSDIAPGRKTDPGPYFDWQRYLSDL</sequence>
<dbReference type="PANTHER" id="PTHR30417:SF4">
    <property type="entry name" value="1,6-ANHYDRO-N-ACETYLMURAMYL-L-ALANINE AMIDASE AMPD"/>
    <property type="match status" value="1"/>
</dbReference>
<dbReference type="GO" id="GO:0046872">
    <property type="term" value="F:metal ion binding"/>
    <property type="evidence" value="ECO:0007669"/>
    <property type="project" value="UniProtKB-KW"/>
</dbReference>
<dbReference type="KEGG" id="psym:J1N51_12275"/>